<keyword evidence="4" id="KW-1185">Reference proteome</keyword>
<protein>
    <submittedName>
        <fullName evidence="2">Uncharacterized protein</fullName>
    </submittedName>
</protein>
<dbReference type="EMBL" id="JAWRVI010000011">
    <property type="protein sequence ID" value="KAK4091491.1"/>
    <property type="molecule type" value="Genomic_DNA"/>
</dbReference>
<reference evidence="2 3" key="2">
    <citation type="journal article" date="2016" name="Front. Microbiol.">
        <title>Genome and transcriptome sequences reveal the specific parasitism of the nematophagous Purpureocillium lilacinum 36-1.</title>
        <authorList>
            <person name="Xie J."/>
            <person name="Li S."/>
            <person name="Mo C."/>
            <person name="Xiao X."/>
            <person name="Peng D."/>
            <person name="Wang G."/>
            <person name="Xiao Y."/>
        </authorList>
    </citation>
    <scope>NUCLEOTIDE SEQUENCE [LARGE SCALE GENOMIC DNA]</scope>
    <source>
        <strain evidence="2 3">36-1</strain>
    </source>
</reference>
<accession>A0A2U3EMU2</accession>
<evidence type="ECO:0000313" key="3">
    <source>
        <dbReference type="Proteomes" id="UP000245956"/>
    </source>
</evidence>
<organism evidence="2 3">
    <name type="scientific">Purpureocillium lilacinum</name>
    <name type="common">Paecilomyces lilacinus</name>
    <dbReference type="NCBI Taxonomy" id="33203"/>
    <lineage>
        <taxon>Eukaryota</taxon>
        <taxon>Fungi</taxon>
        <taxon>Dikarya</taxon>
        <taxon>Ascomycota</taxon>
        <taxon>Pezizomycotina</taxon>
        <taxon>Sordariomycetes</taxon>
        <taxon>Hypocreomycetidae</taxon>
        <taxon>Hypocreales</taxon>
        <taxon>Ophiocordycipitaceae</taxon>
        <taxon>Purpureocillium</taxon>
    </lineage>
</organism>
<reference evidence="1 4" key="4">
    <citation type="journal article" date="2024" name="Microbiol. Resour. Announc.">
        <title>Genome annotations for the ascomycete fungi Trichoderma harzianum, Trichoderma aggressivum, and Purpureocillium lilacinum.</title>
        <authorList>
            <person name="Beijen E.P.W."/>
            <person name="Ohm R.A."/>
        </authorList>
    </citation>
    <scope>NUCLEOTIDE SEQUENCE [LARGE SCALE GENOMIC DNA]</scope>
    <source>
        <strain evidence="1 4">CBS 150709</strain>
    </source>
</reference>
<evidence type="ECO:0000313" key="4">
    <source>
        <dbReference type="Proteomes" id="UP001287286"/>
    </source>
</evidence>
<dbReference type="Proteomes" id="UP001287286">
    <property type="component" value="Unassembled WGS sequence"/>
</dbReference>
<name>A0A2U3EMU2_PURLI</name>
<evidence type="ECO:0000313" key="1">
    <source>
        <dbReference type="EMBL" id="KAK4091491.1"/>
    </source>
</evidence>
<reference evidence="1" key="3">
    <citation type="submission" date="2023-11" db="EMBL/GenBank/DDBJ databases">
        <authorList>
            <person name="Beijen E."/>
            <person name="Ohm R.A."/>
        </authorList>
    </citation>
    <scope>NUCLEOTIDE SEQUENCE</scope>
    <source>
        <strain evidence="1">CBS 150709</strain>
    </source>
</reference>
<dbReference type="AlphaFoldDB" id="A0A2U3EMU2"/>
<reference evidence="2" key="1">
    <citation type="submission" date="2015-05" db="EMBL/GenBank/DDBJ databases">
        <authorList>
            <person name="Wang D.B."/>
            <person name="Wang M."/>
        </authorList>
    </citation>
    <scope>NUCLEOTIDE SEQUENCE</scope>
    <source>
        <strain evidence="2">36-1</strain>
    </source>
</reference>
<dbReference type="EMBL" id="LCWV01000002">
    <property type="protein sequence ID" value="PWI75792.1"/>
    <property type="molecule type" value="Genomic_DNA"/>
</dbReference>
<comment type="caution">
    <text evidence="2">The sequence shown here is derived from an EMBL/GenBank/DDBJ whole genome shotgun (WGS) entry which is preliminary data.</text>
</comment>
<sequence length="566" mass="61127">MPGCLDAWMHEVGGSIYGPIAPAVTPDVQHSPAMPFNATSVRSSPALDATQHPPACCSTGPELTMVHRRPKRRRACCAALSSNGIRRPGTQQPVGLLTILAQGRTGCSPSDMSRLLELPLAHPDARITGAQLQVSETPNSRRHHHPAVLERVRLSVFVDGTIGESEILDSYTYQTSPDHDSDTARPFPPGCEVLGRGFTTWVPGKRVMSALTTSESGGVNDSSSAHLLQTPSESPMATSIVIYAERALLYFAQSRRIVEEEFMRGNNANPASTGACATALFMDRPCQRQYMPASSTIHSRLSVSLSQEPQVIPGSNSHRLDQASHVSLAPSSHSVSFCLPEMTRRGVAWASKVLFAHSTVTPLIYGEYQMCSFALVIAHILVGNVCAWLAAGSHASLIRLIAFGLKTIQARAMHPRNGATHYHDVNVPNATDSPISVRNLHTAKGPTFLARVLNAITSAIFAMHDMLIRVSRGSRGHDSAGATMRALESLCVVEMAFVVATFFTAYPRHASGSVVNARSGYRGQTTAKLTKYTDFRFQPRACSTAAFLELAMLAGRYLPPLQSLEH</sequence>
<dbReference type="Proteomes" id="UP000245956">
    <property type="component" value="Unassembled WGS sequence"/>
</dbReference>
<gene>
    <name evidence="2" type="ORF">PCL_06450</name>
    <name evidence="1" type="ORF">Purlil1_3921</name>
</gene>
<proteinExistence type="predicted"/>
<evidence type="ECO:0000313" key="2">
    <source>
        <dbReference type="EMBL" id="PWI75792.1"/>
    </source>
</evidence>